<dbReference type="Proteomes" id="UP001589646">
    <property type="component" value="Unassembled WGS sequence"/>
</dbReference>
<evidence type="ECO:0000313" key="1">
    <source>
        <dbReference type="EMBL" id="MFB9529890.1"/>
    </source>
</evidence>
<dbReference type="NCBIfam" id="NF047719">
    <property type="entry name" value="SCO6745_fam_HTH"/>
    <property type="match status" value="1"/>
</dbReference>
<evidence type="ECO:0008006" key="3">
    <source>
        <dbReference type="Google" id="ProtNLM"/>
    </source>
</evidence>
<comment type="caution">
    <text evidence="1">The sequence shown here is derived from an EMBL/GenBank/DDBJ whole genome shotgun (WGS) entry which is preliminary data.</text>
</comment>
<dbReference type="RefSeq" id="WP_346127666.1">
    <property type="nucleotide sequence ID" value="NZ_BAAAXC010000015.1"/>
</dbReference>
<dbReference type="InterPro" id="IPR054058">
    <property type="entry name" value="HTH_67"/>
</dbReference>
<proteinExistence type="predicted"/>
<sequence>MTPDDVVRHTEHVVTGVGAAFGSDPLYRARGESLSLSRWPFYFGGRAGVLGEVHADVAAAACGFFAPDLVREAWSTARAATSLATIVHADVEECLRWARRVYGHLMGLERLAYLAEQVVEAADPAGRPLFAAWRSHPAPAHEAVDRVALALLRLREHRGGSHLIAVLAGALTPLTAILAGPGIDKAVANGWRPPWPALPSTARSARDEAVRLTDELAAAPYAVLTRAERLELVDLLDQVHEAHQRFLRRRPRA</sequence>
<dbReference type="Pfam" id="PF21863">
    <property type="entry name" value="HTH_67"/>
    <property type="match status" value="1"/>
</dbReference>
<name>A0ABV5Q346_9ACTN</name>
<dbReference type="EMBL" id="JBHMCE010000007">
    <property type="protein sequence ID" value="MFB9529890.1"/>
    <property type="molecule type" value="Genomic_DNA"/>
</dbReference>
<accession>A0ABV5Q346</accession>
<organism evidence="1 2">
    <name type="scientific">Nonomuraea roseola</name>
    <dbReference type="NCBI Taxonomy" id="46179"/>
    <lineage>
        <taxon>Bacteria</taxon>
        <taxon>Bacillati</taxon>
        <taxon>Actinomycetota</taxon>
        <taxon>Actinomycetes</taxon>
        <taxon>Streptosporangiales</taxon>
        <taxon>Streptosporangiaceae</taxon>
        <taxon>Nonomuraea</taxon>
    </lineage>
</organism>
<protein>
    <recommendedName>
        <fullName evidence="3">EvbL</fullName>
    </recommendedName>
</protein>
<reference evidence="1 2" key="1">
    <citation type="submission" date="2024-09" db="EMBL/GenBank/DDBJ databases">
        <authorList>
            <person name="Sun Q."/>
            <person name="Mori K."/>
        </authorList>
    </citation>
    <scope>NUCLEOTIDE SEQUENCE [LARGE SCALE GENOMIC DNA]</scope>
    <source>
        <strain evidence="1 2">JCM 3323</strain>
    </source>
</reference>
<keyword evidence="2" id="KW-1185">Reference proteome</keyword>
<gene>
    <name evidence="1" type="ORF">ACFFRN_25100</name>
</gene>
<evidence type="ECO:0000313" key="2">
    <source>
        <dbReference type="Proteomes" id="UP001589646"/>
    </source>
</evidence>